<keyword evidence="2" id="KW-1185">Reference proteome</keyword>
<dbReference type="EMBL" id="CP099420">
    <property type="protein sequence ID" value="USW51515.1"/>
    <property type="molecule type" value="Genomic_DNA"/>
</dbReference>
<evidence type="ECO:0000313" key="1">
    <source>
        <dbReference type="EMBL" id="USW51515.1"/>
    </source>
</evidence>
<reference evidence="1" key="1">
    <citation type="submission" date="2022-06" db="EMBL/GenBank/DDBJ databases">
        <title>Complete genome sequences of two strains of the flax pathogen Septoria linicola.</title>
        <authorList>
            <person name="Lapalu N."/>
            <person name="Simon A."/>
            <person name="Demenou B."/>
            <person name="Paumier D."/>
            <person name="Guillot M.-P."/>
            <person name="Gout L."/>
            <person name="Valade R."/>
        </authorList>
    </citation>
    <scope>NUCLEOTIDE SEQUENCE</scope>
    <source>
        <strain evidence="1">SE15195</strain>
    </source>
</reference>
<evidence type="ECO:0000313" key="2">
    <source>
        <dbReference type="Proteomes" id="UP001056384"/>
    </source>
</evidence>
<name>A0A9Q9AM50_9PEZI</name>
<accession>A0A9Q9AM50</accession>
<dbReference type="OrthoDB" id="3650500at2759"/>
<organism evidence="1 2">
    <name type="scientific">Septoria linicola</name>
    <dbReference type="NCBI Taxonomy" id="215465"/>
    <lineage>
        <taxon>Eukaryota</taxon>
        <taxon>Fungi</taxon>
        <taxon>Dikarya</taxon>
        <taxon>Ascomycota</taxon>
        <taxon>Pezizomycotina</taxon>
        <taxon>Dothideomycetes</taxon>
        <taxon>Dothideomycetidae</taxon>
        <taxon>Mycosphaerellales</taxon>
        <taxon>Mycosphaerellaceae</taxon>
        <taxon>Septoria</taxon>
    </lineage>
</organism>
<proteinExistence type="predicted"/>
<dbReference type="Proteomes" id="UP001056384">
    <property type="component" value="Chromosome 3"/>
</dbReference>
<protein>
    <submittedName>
        <fullName evidence="1">Uncharacterized protein</fullName>
    </submittedName>
</protein>
<dbReference type="AlphaFoldDB" id="A0A9Q9AM50"/>
<gene>
    <name evidence="1" type="ORF">Slin15195_G048340</name>
</gene>
<sequence>MPSIRDTNNSLPDPLATSAARVFGVAELLGHIFLYVASDEISQNATRRECKPVNSMYNVPLKAQYIRSPVLLSAVNRAFRDTINGSPAVLKLRLNAAPLLSCSCRWWATASCGWATASTYKDFGPLHWLEERLNIRFAPQSLAVI</sequence>